<feature type="region of interest" description="Disordered" evidence="1">
    <location>
        <begin position="1"/>
        <end position="22"/>
    </location>
</feature>
<name>T1KNC8_TETUR</name>
<dbReference type="AlphaFoldDB" id="T1KNC8"/>
<dbReference type="EMBL" id="CAEY01000275">
    <property type="status" value="NOT_ANNOTATED_CDS"/>
    <property type="molecule type" value="Genomic_DNA"/>
</dbReference>
<organism evidence="2 3">
    <name type="scientific">Tetranychus urticae</name>
    <name type="common">Two-spotted spider mite</name>
    <dbReference type="NCBI Taxonomy" id="32264"/>
    <lineage>
        <taxon>Eukaryota</taxon>
        <taxon>Metazoa</taxon>
        <taxon>Ecdysozoa</taxon>
        <taxon>Arthropoda</taxon>
        <taxon>Chelicerata</taxon>
        <taxon>Arachnida</taxon>
        <taxon>Acari</taxon>
        <taxon>Acariformes</taxon>
        <taxon>Trombidiformes</taxon>
        <taxon>Prostigmata</taxon>
        <taxon>Eleutherengona</taxon>
        <taxon>Raphignathae</taxon>
        <taxon>Tetranychoidea</taxon>
        <taxon>Tetranychidae</taxon>
        <taxon>Tetranychus</taxon>
    </lineage>
</organism>
<protein>
    <submittedName>
        <fullName evidence="2">Uncharacterized protein</fullName>
    </submittedName>
</protein>
<dbReference type="EnsemblMetazoa" id="tetur16g00510.1">
    <property type="protein sequence ID" value="tetur16g00510.1"/>
    <property type="gene ID" value="tetur16g00510"/>
</dbReference>
<evidence type="ECO:0000256" key="1">
    <source>
        <dbReference type="SAM" id="MobiDB-lite"/>
    </source>
</evidence>
<evidence type="ECO:0000313" key="2">
    <source>
        <dbReference type="EnsemblMetazoa" id="tetur16g00510.1"/>
    </source>
</evidence>
<accession>T1KNC8</accession>
<evidence type="ECO:0000313" key="3">
    <source>
        <dbReference type="Proteomes" id="UP000015104"/>
    </source>
</evidence>
<dbReference type="HOGENOM" id="CLU_3425269_0_0_1"/>
<reference evidence="3" key="1">
    <citation type="submission" date="2011-08" db="EMBL/GenBank/DDBJ databases">
        <authorList>
            <person name="Rombauts S."/>
        </authorList>
    </citation>
    <scope>NUCLEOTIDE SEQUENCE</scope>
    <source>
        <strain evidence="3">London</strain>
    </source>
</reference>
<reference evidence="2" key="2">
    <citation type="submission" date="2015-06" db="UniProtKB">
        <authorList>
            <consortium name="EnsemblMetazoa"/>
        </authorList>
    </citation>
    <scope>IDENTIFICATION</scope>
</reference>
<sequence>MAFYPMGLAPKQGQSQSLNIVS</sequence>
<feature type="compositionally biased region" description="Polar residues" evidence="1">
    <location>
        <begin position="12"/>
        <end position="22"/>
    </location>
</feature>
<dbReference type="Proteomes" id="UP000015104">
    <property type="component" value="Unassembled WGS sequence"/>
</dbReference>
<keyword evidence="3" id="KW-1185">Reference proteome</keyword>
<proteinExistence type="predicted"/>